<evidence type="ECO:0000313" key="2">
    <source>
        <dbReference type="Proteomes" id="UP000399805"/>
    </source>
</evidence>
<proteinExistence type="predicted"/>
<keyword evidence="2" id="KW-1185">Reference proteome</keyword>
<sequence>MELASATFGVIEHLLPEKPPQQVGARPDQAWSLARAVRRRARGVGVAHSGCRAVW</sequence>
<gene>
    <name evidence="1" type="ORF">AA23TX_07572</name>
</gene>
<reference evidence="1 2" key="1">
    <citation type="submission" date="2019-09" db="EMBL/GenBank/DDBJ databases">
        <authorList>
            <person name="Leyn A S."/>
        </authorList>
    </citation>
    <scope>NUCLEOTIDE SEQUENCE [LARGE SCALE GENOMIC DNA]</scope>
    <source>
        <strain evidence="1">AA231_1</strain>
    </source>
</reference>
<accession>A0A6I8LZC0</accession>
<dbReference type="AlphaFoldDB" id="A0A6I8LZC0"/>
<dbReference type="EMBL" id="CABVGP010000003">
    <property type="protein sequence ID" value="VVJ22655.1"/>
    <property type="molecule type" value="Genomic_DNA"/>
</dbReference>
<dbReference type="Proteomes" id="UP000399805">
    <property type="component" value="Unassembled WGS sequence"/>
</dbReference>
<name>A0A6I8LZC0_9PSEU</name>
<evidence type="ECO:0000313" key="1">
    <source>
        <dbReference type="EMBL" id="VVJ22655.1"/>
    </source>
</evidence>
<protein>
    <submittedName>
        <fullName evidence="1">Uncharacterized protein</fullName>
    </submittedName>
</protein>
<organism evidence="1 2">
    <name type="scientific">Amycolatopsis camponoti</name>
    <dbReference type="NCBI Taxonomy" id="2606593"/>
    <lineage>
        <taxon>Bacteria</taxon>
        <taxon>Bacillati</taxon>
        <taxon>Actinomycetota</taxon>
        <taxon>Actinomycetes</taxon>
        <taxon>Pseudonocardiales</taxon>
        <taxon>Pseudonocardiaceae</taxon>
        <taxon>Amycolatopsis</taxon>
    </lineage>
</organism>